<sequence>MGRVSSLPFHVEHEHPHGPSEGGGRDQAAALRVVSYNIHHGADTADRLDLARTAAVLARSGADLIGLQEVDRHWSERSAFADQAKWLATTLGMHVAYAANLDLDPLDPDSLGPDLDPDSPGPGRQRRQYGLAVLSRFPILTVVHELLPPGPDSEPDLEPRGLLAVEVDVDGERLCFATTHLSEADPRARESEATRVAEILGAAPRRTILTGDLNAQPTAPETKPLTGVLTDAWPDGDADPDADPGHTIPVAGPDRRIDYVLVSPDLTAERAWVLTDADASDHLPVVADVRL</sequence>
<dbReference type="OrthoDB" id="155529at2"/>
<dbReference type="STRING" id="504797.SAMN05421678_108284"/>
<dbReference type="AlphaFoldDB" id="A0A1I2UXD4"/>
<reference evidence="3 4" key="1">
    <citation type="submission" date="2016-10" db="EMBL/GenBank/DDBJ databases">
        <authorList>
            <person name="de Groot N.N."/>
        </authorList>
    </citation>
    <scope>NUCLEOTIDE SEQUENCE [LARGE SCALE GENOMIC DNA]</scope>
    <source>
        <strain evidence="3 4">CPCC 202808</strain>
    </source>
</reference>
<dbReference type="PANTHER" id="PTHR14859">
    <property type="entry name" value="CALCOFLUOR WHITE HYPERSENSITIVE PROTEIN PRECURSOR"/>
    <property type="match status" value="1"/>
</dbReference>
<feature type="region of interest" description="Disordered" evidence="1">
    <location>
        <begin position="1"/>
        <end position="25"/>
    </location>
</feature>
<protein>
    <submittedName>
        <fullName evidence="3">Metal-dependent hydrolase, endonuclease/exonuclease/phosphatase family</fullName>
    </submittedName>
</protein>
<keyword evidence="3" id="KW-0540">Nuclease</keyword>
<keyword evidence="3" id="KW-0269">Exonuclease</keyword>
<evidence type="ECO:0000259" key="2">
    <source>
        <dbReference type="Pfam" id="PF03372"/>
    </source>
</evidence>
<evidence type="ECO:0000313" key="4">
    <source>
        <dbReference type="Proteomes" id="UP000199052"/>
    </source>
</evidence>
<dbReference type="EMBL" id="FOOI01000008">
    <property type="protein sequence ID" value="SFG79491.1"/>
    <property type="molecule type" value="Genomic_DNA"/>
</dbReference>
<dbReference type="GO" id="GO:0016020">
    <property type="term" value="C:membrane"/>
    <property type="evidence" value="ECO:0007669"/>
    <property type="project" value="GOC"/>
</dbReference>
<dbReference type="Gene3D" id="3.60.10.10">
    <property type="entry name" value="Endonuclease/exonuclease/phosphatase"/>
    <property type="match status" value="1"/>
</dbReference>
<dbReference type="Proteomes" id="UP000199052">
    <property type="component" value="Unassembled WGS sequence"/>
</dbReference>
<proteinExistence type="predicted"/>
<dbReference type="InterPro" id="IPR036691">
    <property type="entry name" value="Endo/exonu/phosph_ase_sf"/>
</dbReference>
<dbReference type="InterPro" id="IPR051916">
    <property type="entry name" value="GPI-anchor_lipid_remodeler"/>
</dbReference>
<dbReference type="InterPro" id="IPR005135">
    <property type="entry name" value="Endo/exonuclease/phosphatase"/>
</dbReference>
<dbReference type="GO" id="GO:0004519">
    <property type="term" value="F:endonuclease activity"/>
    <property type="evidence" value="ECO:0007669"/>
    <property type="project" value="UniProtKB-KW"/>
</dbReference>
<feature type="domain" description="Endonuclease/exonuclease/phosphatase" evidence="2">
    <location>
        <begin position="34"/>
        <end position="282"/>
    </location>
</feature>
<dbReference type="GO" id="GO:0006506">
    <property type="term" value="P:GPI anchor biosynthetic process"/>
    <property type="evidence" value="ECO:0007669"/>
    <property type="project" value="TreeGrafter"/>
</dbReference>
<organism evidence="3 4">
    <name type="scientific">Actinopolymorpha cephalotaxi</name>
    <dbReference type="NCBI Taxonomy" id="504797"/>
    <lineage>
        <taxon>Bacteria</taxon>
        <taxon>Bacillati</taxon>
        <taxon>Actinomycetota</taxon>
        <taxon>Actinomycetes</taxon>
        <taxon>Propionibacteriales</taxon>
        <taxon>Actinopolymorphaceae</taxon>
        <taxon>Actinopolymorpha</taxon>
    </lineage>
</organism>
<dbReference type="PANTHER" id="PTHR14859:SF15">
    <property type="entry name" value="ENDONUCLEASE_EXONUCLEASE_PHOSPHATASE DOMAIN-CONTAINING PROTEIN"/>
    <property type="match status" value="1"/>
</dbReference>
<evidence type="ECO:0000313" key="3">
    <source>
        <dbReference type="EMBL" id="SFG79491.1"/>
    </source>
</evidence>
<evidence type="ECO:0000256" key="1">
    <source>
        <dbReference type="SAM" id="MobiDB-lite"/>
    </source>
</evidence>
<dbReference type="SUPFAM" id="SSF56219">
    <property type="entry name" value="DNase I-like"/>
    <property type="match status" value="1"/>
</dbReference>
<keyword evidence="3" id="KW-0255">Endonuclease</keyword>
<dbReference type="Pfam" id="PF03372">
    <property type="entry name" value="Exo_endo_phos"/>
    <property type="match status" value="1"/>
</dbReference>
<accession>A0A1I2UXD4</accession>
<gene>
    <name evidence="3" type="ORF">SAMN05421678_108284</name>
</gene>
<dbReference type="GO" id="GO:0004527">
    <property type="term" value="F:exonuclease activity"/>
    <property type="evidence" value="ECO:0007669"/>
    <property type="project" value="UniProtKB-KW"/>
</dbReference>
<keyword evidence="3" id="KW-0378">Hydrolase</keyword>
<name>A0A1I2UXD4_9ACTN</name>